<organism evidence="9">
    <name type="scientific">Singulisphaera sp. Ch08</name>
    <dbReference type="NCBI Taxonomy" id="3120278"/>
    <lineage>
        <taxon>Bacteria</taxon>
        <taxon>Pseudomonadati</taxon>
        <taxon>Planctomycetota</taxon>
        <taxon>Planctomycetia</taxon>
        <taxon>Isosphaerales</taxon>
        <taxon>Isosphaeraceae</taxon>
        <taxon>Singulisphaera</taxon>
    </lineage>
</organism>
<dbReference type="Gene3D" id="3.40.50.1820">
    <property type="entry name" value="alpha/beta hydrolase"/>
    <property type="match status" value="1"/>
</dbReference>
<evidence type="ECO:0000256" key="2">
    <source>
        <dbReference type="ARBA" id="ARBA00022525"/>
    </source>
</evidence>
<evidence type="ECO:0000256" key="5">
    <source>
        <dbReference type="ARBA" id="ARBA00022801"/>
    </source>
</evidence>
<keyword evidence="2" id="KW-0964">Secreted</keyword>
<dbReference type="InterPro" id="IPR010126">
    <property type="entry name" value="Esterase_phb"/>
</dbReference>
<feature type="signal peptide" evidence="8">
    <location>
        <begin position="1"/>
        <end position="20"/>
    </location>
</feature>
<protein>
    <submittedName>
        <fullName evidence="9">PHB depolymerase family esterase</fullName>
    </submittedName>
</protein>
<dbReference type="GO" id="GO:0045493">
    <property type="term" value="P:xylan catabolic process"/>
    <property type="evidence" value="ECO:0007669"/>
    <property type="project" value="UniProtKB-KW"/>
</dbReference>
<dbReference type="GO" id="GO:0005576">
    <property type="term" value="C:extracellular region"/>
    <property type="evidence" value="ECO:0007669"/>
    <property type="project" value="UniProtKB-SubCell"/>
</dbReference>
<dbReference type="InterPro" id="IPR029058">
    <property type="entry name" value="AB_hydrolase_fold"/>
</dbReference>
<dbReference type="RefSeq" id="WP_406694408.1">
    <property type="nucleotide sequence ID" value="NZ_CP155447.1"/>
</dbReference>
<evidence type="ECO:0000256" key="1">
    <source>
        <dbReference type="ARBA" id="ARBA00004613"/>
    </source>
</evidence>
<comment type="subcellular location">
    <subcellularLocation>
        <location evidence="1">Secreted</location>
    </subcellularLocation>
</comment>
<evidence type="ECO:0000256" key="8">
    <source>
        <dbReference type="SAM" id="SignalP"/>
    </source>
</evidence>
<dbReference type="InterPro" id="IPR043595">
    <property type="entry name" value="FaeB/C/D"/>
</dbReference>
<feature type="chain" id="PRO_5043806280" evidence="8">
    <location>
        <begin position="21"/>
        <end position="304"/>
    </location>
</feature>
<dbReference type="EMBL" id="CP155447">
    <property type="protein sequence ID" value="XBH01664.1"/>
    <property type="molecule type" value="Genomic_DNA"/>
</dbReference>
<evidence type="ECO:0000313" key="9">
    <source>
        <dbReference type="EMBL" id="XBH01664.1"/>
    </source>
</evidence>
<name>A0AAU7C8X8_9BACT</name>
<evidence type="ECO:0000256" key="7">
    <source>
        <dbReference type="ARBA" id="ARBA00023326"/>
    </source>
</evidence>
<dbReference type="PANTHER" id="PTHR38050:SF2">
    <property type="entry name" value="FERULOYL ESTERASE C-RELATED"/>
    <property type="match status" value="1"/>
</dbReference>
<keyword evidence="3" id="KW-0858">Xylan degradation</keyword>
<accession>A0AAU7C8X8</accession>
<proteinExistence type="predicted"/>
<evidence type="ECO:0000256" key="3">
    <source>
        <dbReference type="ARBA" id="ARBA00022651"/>
    </source>
</evidence>
<evidence type="ECO:0000256" key="6">
    <source>
        <dbReference type="ARBA" id="ARBA00023277"/>
    </source>
</evidence>
<dbReference type="SUPFAM" id="SSF53474">
    <property type="entry name" value="alpha/beta-Hydrolases"/>
    <property type="match status" value="1"/>
</dbReference>
<dbReference type="GO" id="GO:0030600">
    <property type="term" value="F:feruloyl esterase activity"/>
    <property type="evidence" value="ECO:0007669"/>
    <property type="project" value="InterPro"/>
</dbReference>
<keyword evidence="4 8" id="KW-0732">Signal</keyword>
<keyword evidence="6" id="KW-0119">Carbohydrate metabolism</keyword>
<dbReference type="AlphaFoldDB" id="A0AAU7C8X8"/>
<keyword evidence="7" id="KW-0624">Polysaccharide degradation</keyword>
<dbReference type="Pfam" id="PF10503">
    <property type="entry name" value="Esterase_PHB"/>
    <property type="match status" value="1"/>
</dbReference>
<gene>
    <name evidence="9" type="ORF">V5E97_25360</name>
</gene>
<dbReference type="PANTHER" id="PTHR38050">
    <property type="match status" value="1"/>
</dbReference>
<sequence length="304" mass="32575">MNFSTLILAALPTLAFVPLAPGNHVRTLTIGAQTRSYLVHIPPAHEPTRQAPVVLAFHSAVMNGPMMARYSGLSEKADQAGFVAVYPNGTGRSNLFLFWDAGGVRAQPSDDVGFVAKLLDDLATVVNVDPNRVYATGMSNGAMMCYRLASELSDRIAAIAPVAGTMATESCHPRRPVPVMHFHGTQDPLVLFSGPDERTPKDLFFKSVEASIQSWAIANGCPSTPLIAKLPDQADDGTSVSMMTYGPGKASSEVILYVIEGGGHTWPGRAPTMLLPGLGKSTKDISASDLIWDFFQRHPKRGNE</sequence>
<evidence type="ECO:0000256" key="4">
    <source>
        <dbReference type="ARBA" id="ARBA00022729"/>
    </source>
</evidence>
<keyword evidence="5" id="KW-0378">Hydrolase</keyword>
<reference evidence="9" key="1">
    <citation type="submission" date="2024-05" db="EMBL/GenBank/DDBJ databases">
        <title>Planctomycetes of the genus Singulisphaera possess chitinolytic capabilities.</title>
        <authorList>
            <person name="Ivanova A."/>
        </authorList>
    </citation>
    <scope>NUCLEOTIDE SEQUENCE</scope>
    <source>
        <strain evidence="9">Ch08T</strain>
    </source>
</reference>